<dbReference type="EMBL" id="ML995482">
    <property type="protein sequence ID" value="KAF2143134.1"/>
    <property type="molecule type" value="Genomic_DNA"/>
</dbReference>
<evidence type="ECO:0000313" key="2">
    <source>
        <dbReference type="EMBL" id="KAF2143134.1"/>
    </source>
</evidence>
<organism evidence="2 3">
    <name type="scientific">Aplosporella prunicola CBS 121167</name>
    <dbReference type="NCBI Taxonomy" id="1176127"/>
    <lineage>
        <taxon>Eukaryota</taxon>
        <taxon>Fungi</taxon>
        <taxon>Dikarya</taxon>
        <taxon>Ascomycota</taxon>
        <taxon>Pezizomycotina</taxon>
        <taxon>Dothideomycetes</taxon>
        <taxon>Dothideomycetes incertae sedis</taxon>
        <taxon>Botryosphaeriales</taxon>
        <taxon>Aplosporellaceae</taxon>
        <taxon>Aplosporella</taxon>
    </lineage>
</organism>
<reference evidence="2" key="1">
    <citation type="journal article" date="2020" name="Stud. Mycol.">
        <title>101 Dothideomycetes genomes: a test case for predicting lifestyles and emergence of pathogens.</title>
        <authorList>
            <person name="Haridas S."/>
            <person name="Albert R."/>
            <person name="Binder M."/>
            <person name="Bloem J."/>
            <person name="Labutti K."/>
            <person name="Salamov A."/>
            <person name="Andreopoulos B."/>
            <person name="Baker S."/>
            <person name="Barry K."/>
            <person name="Bills G."/>
            <person name="Bluhm B."/>
            <person name="Cannon C."/>
            <person name="Castanera R."/>
            <person name="Culley D."/>
            <person name="Daum C."/>
            <person name="Ezra D."/>
            <person name="Gonzalez J."/>
            <person name="Henrissat B."/>
            <person name="Kuo A."/>
            <person name="Liang C."/>
            <person name="Lipzen A."/>
            <person name="Lutzoni F."/>
            <person name="Magnuson J."/>
            <person name="Mondo S."/>
            <person name="Nolan M."/>
            <person name="Ohm R."/>
            <person name="Pangilinan J."/>
            <person name="Park H.-J."/>
            <person name="Ramirez L."/>
            <person name="Alfaro M."/>
            <person name="Sun H."/>
            <person name="Tritt A."/>
            <person name="Yoshinaga Y."/>
            <person name="Zwiers L.-H."/>
            <person name="Turgeon B."/>
            <person name="Goodwin S."/>
            <person name="Spatafora J."/>
            <person name="Crous P."/>
            <person name="Grigoriev I."/>
        </authorList>
    </citation>
    <scope>NUCLEOTIDE SEQUENCE</scope>
    <source>
        <strain evidence="2">CBS 121167</strain>
    </source>
</reference>
<dbReference type="Proteomes" id="UP000799438">
    <property type="component" value="Unassembled WGS sequence"/>
</dbReference>
<dbReference type="AlphaFoldDB" id="A0A6A6BIP0"/>
<keyword evidence="3" id="KW-1185">Reference proteome</keyword>
<accession>A0A6A6BIP0</accession>
<feature type="region of interest" description="Disordered" evidence="1">
    <location>
        <begin position="213"/>
        <end position="243"/>
    </location>
</feature>
<dbReference type="RefSeq" id="XP_033398846.1">
    <property type="nucleotide sequence ID" value="XM_033535740.1"/>
</dbReference>
<protein>
    <submittedName>
        <fullName evidence="2">Uncharacterized protein</fullName>
    </submittedName>
</protein>
<evidence type="ECO:0000256" key="1">
    <source>
        <dbReference type="SAM" id="MobiDB-lite"/>
    </source>
</evidence>
<feature type="compositionally biased region" description="Basic residues" evidence="1">
    <location>
        <begin position="222"/>
        <end position="236"/>
    </location>
</feature>
<name>A0A6A6BIP0_9PEZI</name>
<sequence length="262" mass="28976">MGISCVYLESGGVVFVAASSLPSSLPTDRIHSFIHSFIPKLQPLSTNTLSIPHHQNAVPALTPQPHRTHHGRCCARERHSLRHQPHHQRPAHAAGVHGRVDGKRHFTGCARKPREGEGEREGFKAGLSTDRLLHAQDSLWKDEGTVEARNAVDGPLGEAIYVFPKATDVPGSSLEKGKLCVCPMPLSPLQNALTNTSSSQPLRRVLLRLQHDLRGGAESARSRRRRQRPRRAHFSARPRSGQDAAVWWRRQGRAGEAGRCQH</sequence>
<gene>
    <name evidence="2" type="ORF">K452DRAFT_167000</name>
</gene>
<evidence type="ECO:0000313" key="3">
    <source>
        <dbReference type="Proteomes" id="UP000799438"/>
    </source>
</evidence>
<dbReference type="GeneID" id="54293236"/>
<proteinExistence type="predicted"/>